<feature type="transmembrane region" description="Helical" evidence="1">
    <location>
        <begin position="155"/>
        <end position="176"/>
    </location>
</feature>
<evidence type="ECO:0000256" key="1">
    <source>
        <dbReference type="SAM" id="Phobius"/>
    </source>
</evidence>
<dbReference type="SUPFAM" id="SSF55073">
    <property type="entry name" value="Nucleotide cyclase"/>
    <property type="match status" value="1"/>
</dbReference>
<organism evidence="4 5">
    <name type="scientific">Blastococcus brunescens</name>
    <dbReference type="NCBI Taxonomy" id="1564165"/>
    <lineage>
        <taxon>Bacteria</taxon>
        <taxon>Bacillati</taxon>
        <taxon>Actinomycetota</taxon>
        <taxon>Actinomycetes</taxon>
        <taxon>Geodermatophilales</taxon>
        <taxon>Geodermatophilaceae</taxon>
        <taxon>Blastococcus</taxon>
    </lineage>
</organism>
<dbReference type="InterPro" id="IPR029787">
    <property type="entry name" value="Nucleotide_cyclase"/>
</dbReference>
<keyword evidence="1" id="KW-1133">Transmembrane helix</keyword>
<feature type="transmembrane region" description="Helical" evidence="1">
    <location>
        <begin position="31"/>
        <end position="50"/>
    </location>
</feature>
<dbReference type="SMART" id="SM00052">
    <property type="entry name" value="EAL"/>
    <property type="match status" value="1"/>
</dbReference>
<dbReference type="PANTHER" id="PTHR44757:SF2">
    <property type="entry name" value="BIOFILM ARCHITECTURE MAINTENANCE PROTEIN MBAA"/>
    <property type="match status" value="1"/>
</dbReference>
<dbReference type="PROSITE" id="PS50887">
    <property type="entry name" value="GGDEF"/>
    <property type="match status" value="1"/>
</dbReference>
<dbReference type="RefSeq" id="WP_324276211.1">
    <property type="nucleotide sequence ID" value="NZ_CP141261.1"/>
</dbReference>
<feature type="domain" description="GGDEF" evidence="3">
    <location>
        <begin position="244"/>
        <end position="375"/>
    </location>
</feature>
<accession>A0ABZ1B247</accession>
<gene>
    <name evidence="4" type="ORF">U6N30_03875</name>
</gene>
<protein>
    <submittedName>
        <fullName evidence="4">EAL domain-containing protein</fullName>
    </submittedName>
</protein>
<sequence length="645" mass="68060">MSFYPLAFAALLLMLRSRVRRLTATTWLDCLITGLTAAAFAAVLALGALVRAADGSVAVVVASVAYPVADLFLLGLLSGALVVIGRGAGAGWWWLAGGVALFVVTDTVYAYQVVHGIYTVGGPLDVAWSGAFVCLGLAACQPTRGGMTSRVEGRMALLVPAGCTLAAVGLLFWGYLGDGDPVAGGLALAAVLAALARTGFTFRDVRALADSRRQARTDELTGLPNRRSVFEALEAADERLAAGAAVTVLVLDLDRFKEINDSLGHAVGDALLRQVGPRLHRELRTEDFLARLGGDEFVVLCADLDGADAVTMATRLRAQLQQPFRIGGMSLTIDASVGVAVGPEHSTTAEELLQLADLAMYSAKAGRSGVAVYDDARDGSGRHRLEAVEQLRAGITGGQLLLHYQPKLALATGEVDGVEALVRWQHPTRGLLFPDAFIDLAESAGLMSRLTTAVVDMALAQCRAWADDGSLLTVSVNVSPSNLVDEEFPDEVAGALHRHGLPAAALVLEVTESILMEDRERAVRVLSRLRETGVGVSIDDYGTGYSSLAYLAALPVTELKLDRVFVGAMTGSSRAASIVTSTLQLAHALDLTLVAEGAEDQATVDALATLGCDIVQGYHLSRPLPADQLWSWLQDRKPSEVPFPS</sequence>
<dbReference type="EMBL" id="CP141261">
    <property type="protein sequence ID" value="WRL64887.1"/>
    <property type="molecule type" value="Genomic_DNA"/>
</dbReference>
<dbReference type="InterPro" id="IPR000160">
    <property type="entry name" value="GGDEF_dom"/>
</dbReference>
<feature type="transmembrane region" description="Helical" evidence="1">
    <location>
        <begin position="91"/>
        <end position="111"/>
    </location>
</feature>
<dbReference type="CDD" id="cd01948">
    <property type="entry name" value="EAL"/>
    <property type="match status" value="1"/>
</dbReference>
<dbReference type="SUPFAM" id="SSF141868">
    <property type="entry name" value="EAL domain-like"/>
    <property type="match status" value="1"/>
</dbReference>
<dbReference type="Gene3D" id="3.20.20.450">
    <property type="entry name" value="EAL domain"/>
    <property type="match status" value="1"/>
</dbReference>
<keyword evidence="1" id="KW-0812">Transmembrane</keyword>
<keyword evidence="1" id="KW-0472">Membrane</keyword>
<feature type="transmembrane region" description="Helical" evidence="1">
    <location>
        <begin position="57"/>
        <end position="85"/>
    </location>
</feature>
<dbReference type="InterPro" id="IPR035919">
    <property type="entry name" value="EAL_sf"/>
</dbReference>
<evidence type="ECO:0000259" key="2">
    <source>
        <dbReference type="PROSITE" id="PS50883"/>
    </source>
</evidence>
<dbReference type="PANTHER" id="PTHR44757">
    <property type="entry name" value="DIGUANYLATE CYCLASE DGCP"/>
    <property type="match status" value="1"/>
</dbReference>
<dbReference type="InterPro" id="IPR052155">
    <property type="entry name" value="Biofilm_reg_signaling"/>
</dbReference>
<evidence type="ECO:0000313" key="5">
    <source>
        <dbReference type="Proteomes" id="UP001324287"/>
    </source>
</evidence>
<evidence type="ECO:0000313" key="4">
    <source>
        <dbReference type="EMBL" id="WRL64887.1"/>
    </source>
</evidence>
<dbReference type="InterPro" id="IPR001633">
    <property type="entry name" value="EAL_dom"/>
</dbReference>
<reference evidence="4 5" key="1">
    <citation type="submission" date="2023-12" db="EMBL/GenBank/DDBJ databases">
        <title>Blastococcus brunescens sp. nov., an actonobacterium isolated from sandstone collected in sahara desert.</title>
        <authorList>
            <person name="Gtari M."/>
            <person name="Ghodhbane F."/>
        </authorList>
    </citation>
    <scope>NUCLEOTIDE SEQUENCE [LARGE SCALE GENOMIC DNA]</scope>
    <source>
        <strain evidence="4 5">BMG 8361</strain>
    </source>
</reference>
<evidence type="ECO:0000259" key="3">
    <source>
        <dbReference type="PROSITE" id="PS50887"/>
    </source>
</evidence>
<dbReference type="Gene3D" id="3.30.70.270">
    <property type="match status" value="1"/>
</dbReference>
<dbReference type="PROSITE" id="PS50883">
    <property type="entry name" value="EAL"/>
    <property type="match status" value="1"/>
</dbReference>
<dbReference type="CDD" id="cd01949">
    <property type="entry name" value="GGDEF"/>
    <property type="match status" value="1"/>
</dbReference>
<keyword evidence="5" id="KW-1185">Reference proteome</keyword>
<dbReference type="Pfam" id="PF00563">
    <property type="entry name" value="EAL"/>
    <property type="match status" value="1"/>
</dbReference>
<proteinExistence type="predicted"/>
<dbReference type="SMART" id="SM00267">
    <property type="entry name" value="GGDEF"/>
    <property type="match status" value="1"/>
</dbReference>
<name>A0ABZ1B247_9ACTN</name>
<feature type="domain" description="EAL" evidence="2">
    <location>
        <begin position="384"/>
        <end position="637"/>
    </location>
</feature>
<dbReference type="Proteomes" id="UP001324287">
    <property type="component" value="Chromosome"/>
</dbReference>
<dbReference type="Pfam" id="PF00990">
    <property type="entry name" value="GGDEF"/>
    <property type="match status" value="1"/>
</dbReference>
<dbReference type="NCBIfam" id="TIGR00254">
    <property type="entry name" value="GGDEF"/>
    <property type="match status" value="1"/>
</dbReference>
<dbReference type="InterPro" id="IPR043128">
    <property type="entry name" value="Rev_trsase/Diguanyl_cyclase"/>
</dbReference>